<sequence>TNQFNMLKLLVTLSLVTCLWASCYDKDGERNCKSWKDTSNFCNRPDADQYCAKTCGKCNGGGGGGSGNGGSCGRSFAPQGRVVNGKDAVPGAYPWMASIMMYGKHFCGATLVAPNWICIPLSS</sequence>
<name>A0A7M5V3D1_9CNID</name>
<dbReference type="EnsemblMetazoa" id="CLYHEMT006893.1">
    <property type="protein sequence ID" value="CLYHEMP006893.1"/>
    <property type="gene ID" value="CLYHEMG006893"/>
</dbReference>
<dbReference type="InterPro" id="IPR009003">
    <property type="entry name" value="Peptidase_S1_PA"/>
</dbReference>
<keyword evidence="1 2" id="KW-1015">Disulfide bond</keyword>
<dbReference type="PANTHER" id="PTHR24252:SF7">
    <property type="entry name" value="HYALIN"/>
    <property type="match status" value="1"/>
</dbReference>
<dbReference type="AlphaFoldDB" id="A0A7M5V3D1"/>
<dbReference type="Gene3D" id="2.40.10.10">
    <property type="entry name" value="Trypsin-like serine proteases"/>
    <property type="match status" value="1"/>
</dbReference>
<keyword evidence="3" id="KW-0732">Signal</keyword>
<dbReference type="PANTHER" id="PTHR24252">
    <property type="entry name" value="ACROSIN-RELATED"/>
    <property type="match status" value="1"/>
</dbReference>
<evidence type="ECO:0000256" key="3">
    <source>
        <dbReference type="SAM" id="SignalP"/>
    </source>
</evidence>
<dbReference type="Pfam" id="PF00089">
    <property type="entry name" value="Trypsin"/>
    <property type="match status" value="1"/>
</dbReference>
<reference evidence="5" key="1">
    <citation type="submission" date="2021-01" db="UniProtKB">
        <authorList>
            <consortium name="EnsemblMetazoa"/>
        </authorList>
    </citation>
    <scope>IDENTIFICATION</scope>
</reference>
<organism evidence="5 6">
    <name type="scientific">Clytia hemisphaerica</name>
    <dbReference type="NCBI Taxonomy" id="252671"/>
    <lineage>
        <taxon>Eukaryota</taxon>
        <taxon>Metazoa</taxon>
        <taxon>Cnidaria</taxon>
        <taxon>Hydrozoa</taxon>
        <taxon>Hydroidolina</taxon>
        <taxon>Leptothecata</taxon>
        <taxon>Obeliida</taxon>
        <taxon>Clytiidae</taxon>
        <taxon>Clytia</taxon>
    </lineage>
</organism>
<dbReference type="SUPFAM" id="SSF50494">
    <property type="entry name" value="Trypsin-like serine proteases"/>
    <property type="match status" value="1"/>
</dbReference>
<dbReference type="GO" id="GO:0004252">
    <property type="term" value="F:serine-type endopeptidase activity"/>
    <property type="evidence" value="ECO:0007669"/>
    <property type="project" value="InterPro"/>
</dbReference>
<dbReference type="GO" id="GO:0006508">
    <property type="term" value="P:proteolysis"/>
    <property type="evidence" value="ECO:0007669"/>
    <property type="project" value="InterPro"/>
</dbReference>
<dbReference type="InterPro" id="IPR001254">
    <property type="entry name" value="Trypsin_dom"/>
</dbReference>
<evidence type="ECO:0000313" key="6">
    <source>
        <dbReference type="Proteomes" id="UP000594262"/>
    </source>
</evidence>
<dbReference type="OrthoDB" id="6380398at2759"/>
<evidence type="ECO:0000313" key="5">
    <source>
        <dbReference type="EnsemblMetazoa" id="CLYHEMP006893.1"/>
    </source>
</evidence>
<evidence type="ECO:0000256" key="2">
    <source>
        <dbReference type="PROSITE-ProRule" id="PRU01005"/>
    </source>
</evidence>
<dbReference type="InterPro" id="IPR003582">
    <property type="entry name" value="ShKT_dom"/>
</dbReference>
<evidence type="ECO:0000256" key="1">
    <source>
        <dbReference type="ARBA" id="ARBA00023157"/>
    </source>
</evidence>
<feature type="chain" id="PRO_5029751313" description="ShKT domain-containing protein" evidence="3">
    <location>
        <begin position="22"/>
        <end position="123"/>
    </location>
</feature>
<protein>
    <recommendedName>
        <fullName evidence="4">ShKT domain-containing protein</fullName>
    </recommendedName>
</protein>
<proteinExistence type="predicted"/>
<feature type="domain" description="ShKT" evidence="4">
    <location>
        <begin position="23"/>
        <end position="58"/>
    </location>
</feature>
<comment type="caution">
    <text evidence="2">Lacks conserved residue(s) required for the propagation of feature annotation.</text>
</comment>
<feature type="signal peptide" evidence="3">
    <location>
        <begin position="1"/>
        <end position="21"/>
    </location>
</feature>
<keyword evidence="6" id="KW-1185">Reference proteome</keyword>
<feature type="disulfide bond" evidence="2">
    <location>
        <begin position="42"/>
        <end position="55"/>
    </location>
</feature>
<accession>A0A7M5V3D1</accession>
<dbReference type="PROSITE" id="PS51670">
    <property type="entry name" value="SHKT"/>
    <property type="match status" value="1"/>
</dbReference>
<dbReference type="Proteomes" id="UP000594262">
    <property type="component" value="Unplaced"/>
</dbReference>
<evidence type="ECO:0000259" key="4">
    <source>
        <dbReference type="PROSITE" id="PS51670"/>
    </source>
</evidence>
<dbReference type="InterPro" id="IPR043504">
    <property type="entry name" value="Peptidase_S1_PA_chymotrypsin"/>
</dbReference>